<name>A0A2Z7B1J0_9LAMI</name>
<evidence type="ECO:0000313" key="3">
    <source>
        <dbReference type="Proteomes" id="UP000250235"/>
    </source>
</evidence>
<sequence length="259" mass="29548">MASSLFVNTLQVEFESVLSMEHTGMTSMFKSLEDTGLKGFMEGSTSVYENVLVLNSAWDNVSARMNTFDEWLHFRKELEVQKLYTEHLANFKLDVPSVNHDYLCIRFLKKELKEIATLHRAQRVIAGLPIVAPEASFIGLASDQSQFLTLEFSSRTEQEQAATQEPTQQVVQPDNANEAVNSQEHQAHENEPPVPTEEPQALNNEHRSHAKDLSIQELILKSVYNRDKSSMISIKSKSDQKEQFYIQEPDREPAEQMTM</sequence>
<evidence type="ECO:0000313" key="2">
    <source>
        <dbReference type="EMBL" id="KZV25372.1"/>
    </source>
</evidence>
<evidence type="ECO:0000256" key="1">
    <source>
        <dbReference type="SAM" id="MobiDB-lite"/>
    </source>
</evidence>
<feature type="compositionally biased region" description="Basic and acidic residues" evidence="1">
    <location>
        <begin position="236"/>
        <end position="259"/>
    </location>
</feature>
<keyword evidence="3" id="KW-1185">Reference proteome</keyword>
<dbReference type="Proteomes" id="UP000250235">
    <property type="component" value="Unassembled WGS sequence"/>
</dbReference>
<dbReference type="EMBL" id="KV011879">
    <property type="protein sequence ID" value="KZV25372.1"/>
    <property type="molecule type" value="Genomic_DNA"/>
</dbReference>
<reference evidence="2 3" key="1">
    <citation type="journal article" date="2015" name="Proc. Natl. Acad. Sci. U.S.A.">
        <title>The resurrection genome of Boea hygrometrica: A blueprint for survival of dehydration.</title>
        <authorList>
            <person name="Xiao L."/>
            <person name="Yang G."/>
            <person name="Zhang L."/>
            <person name="Yang X."/>
            <person name="Zhao S."/>
            <person name="Ji Z."/>
            <person name="Zhou Q."/>
            <person name="Hu M."/>
            <person name="Wang Y."/>
            <person name="Chen M."/>
            <person name="Xu Y."/>
            <person name="Jin H."/>
            <person name="Xiao X."/>
            <person name="Hu G."/>
            <person name="Bao F."/>
            <person name="Hu Y."/>
            <person name="Wan P."/>
            <person name="Li L."/>
            <person name="Deng X."/>
            <person name="Kuang T."/>
            <person name="Xiang C."/>
            <person name="Zhu J.K."/>
            <person name="Oliver M.J."/>
            <person name="He Y."/>
        </authorList>
    </citation>
    <scope>NUCLEOTIDE SEQUENCE [LARGE SCALE GENOMIC DNA]</scope>
    <source>
        <strain evidence="3">cv. XS01</strain>
    </source>
</reference>
<feature type="region of interest" description="Disordered" evidence="1">
    <location>
        <begin position="178"/>
        <end position="210"/>
    </location>
</feature>
<dbReference type="AlphaFoldDB" id="A0A2Z7B1J0"/>
<gene>
    <name evidence="2" type="ORF">F511_07256</name>
</gene>
<protein>
    <submittedName>
        <fullName evidence="2">Uncharacterized protein</fullName>
    </submittedName>
</protein>
<organism evidence="2 3">
    <name type="scientific">Dorcoceras hygrometricum</name>
    <dbReference type="NCBI Taxonomy" id="472368"/>
    <lineage>
        <taxon>Eukaryota</taxon>
        <taxon>Viridiplantae</taxon>
        <taxon>Streptophyta</taxon>
        <taxon>Embryophyta</taxon>
        <taxon>Tracheophyta</taxon>
        <taxon>Spermatophyta</taxon>
        <taxon>Magnoliopsida</taxon>
        <taxon>eudicotyledons</taxon>
        <taxon>Gunneridae</taxon>
        <taxon>Pentapetalae</taxon>
        <taxon>asterids</taxon>
        <taxon>lamiids</taxon>
        <taxon>Lamiales</taxon>
        <taxon>Gesneriaceae</taxon>
        <taxon>Didymocarpoideae</taxon>
        <taxon>Trichosporeae</taxon>
        <taxon>Loxocarpinae</taxon>
        <taxon>Dorcoceras</taxon>
    </lineage>
</organism>
<feature type="region of interest" description="Disordered" evidence="1">
    <location>
        <begin position="230"/>
        <end position="259"/>
    </location>
</feature>
<accession>A0A2Z7B1J0</accession>
<proteinExistence type="predicted"/>